<dbReference type="InterPro" id="IPR007867">
    <property type="entry name" value="GMC_OxRtase_C"/>
</dbReference>
<reference evidence="5 6" key="1">
    <citation type="journal article" date="2012" name="New Phytol.">
        <title>Insight into trade-off between wood decay and parasitism from the genome of a fungal forest pathogen.</title>
        <authorList>
            <person name="Olson A."/>
            <person name="Aerts A."/>
            <person name="Asiegbu F."/>
            <person name="Belbahri L."/>
            <person name="Bouzid O."/>
            <person name="Broberg A."/>
            <person name="Canback B."/>
            <person name="Coutinho P.M."/>
            <person name="Cullen D."/>
            <person name="Dalman K."/>
            <person name="Deflorio G."/>
            <person name="van Diepen L.T."/>
            <person name="Dunand C."/>
            <person name="Duplessis S."/>
            <person name="Durling M."/>
            <person name="Gonthier P."/>
            <person name="Grimwood J."/>
            <person name="Fossdal C.G."/>
            <person name="Hansson D."/>
            <person name="Henrissat B."/>
            <person name="Hietala A."/>
            <person name="Himmelstrand K."/>
            <person name="Hoffmeister D."/>
            <person name="Hogberg N."/>
            <person name="James T.Y."/>
            <person name="Karlsson M."/>
            <person name="Kohler A."/>
            <person name="Kues U."/>
            <person name="Lee Y.H."/>
            <person name="Lin Y.C."/>
            <person name="Lind M."/>
            <person name="Lindquist E."/>
            <person name="Lombard V."/>
            <person name="Lucas S."/>
            <person name="Lunden K."/>
            <person name="Morin E."/>
            <person name="Murat C."/>
            <person name="Park J."/>
            <person name="Raffaello T."/>
            <person name="Rouze P."/>
            <person name="Salamov A."/>
            <person name="Schmutz J."/>
            <person name="Solheim H."/>
            <person name="Stahlberg J."/>
            <person name="Velez H."/>
            <person name="de Vries R.P."/>
            <person name="Wiebenga A."/>
            <person name="Woodward S."/>
            <person name="Yakovlev I."/>
            <person name="Garbelotto M."/>
            <person name="Martin F."/>
            <person name="Grigoriev I.V."/>
            <person name="Stenlid J."/>
        </authorList>
    </citation>
    <scope>NUCLEOTIDE SEQUENCE [LARGE SCALE GENOMIC DNA]</scope>
    <source>
        <strain evidence="5 6">TC 32-1</strain>
    </source>
</reference>
<keyword evidence="6" id="KW-1185">Reference proteome</keyword>
<dbReference type="OrthoDB" id="269227at2759"/>
<dbReference type="SUPFAM" id="SSF51905">
    <property type="entry name" value="FAD/NAD(P)-binding domain"/>
    <property type="match status" value="1"/>
</dbReference>
<protein>
    <submittedName>
        <fullName evidence="5">GMC oxidoreductase 6</fullName>
    </submittedName>
</protein>
<dbReference type="HOGENOM" id="CLU_002865_5_1_1"/>
<accession>W4KE88</accession>
<dbReference type="Pfam" id="PF00732">
    <property type="entry name" value="GMC_oxred_N"/>
    <property type="match status" value="1"/>
</dbReference>
<dbReference type="EMBL" id="KI925456">
    <property type="protein sequence ID" value="ETW83635.1"/>
    <property type="molecule type" value="Genomic_DNA"/>
</dbReference>
<dbReference type="InParanoid" id="W4KE88"/>
<dbReference type="InterPro" id="IPR012132">
    <property type="entry name" value="GMC_OxRdtase"/>
</dbReference>
<dbReference type="GO" id="GO:0016614">
    <property type="term" value="F:oxidoreductase activity, acting on CH-OH group of donors"/>
    <property type="evidence" value="ECO:0007669"/>
    <property type="project" value="InterPro"/>
</dbReference>
<dbReference type="PANTHER" id="PTHR11552">
    <property type="entry name" value="GLUCOSE-METHANOL-CHOLINE GMC OXIDOREDUCTASE"/>
    <property type="match status" value="1"/>
</dbReference>
<dbReference type="STRING" id="747525.W4KE88"/>
<organism evidence="5 6">
    <name type="scientific">Heterobasidion irregulare (strain TC 32-1)</name>
    <dbReference type="NCBI Taxonomy" id="747525"/>
    <lineage>
        <taxon>Eukaryota</taxon>
        <taxon>Fungi</taxon>
        <taxon>Dikarya</taxon>
        <taxon>Basidiomycota</taxon>
        <taxon>Agaricomycotina</taxon>
        <taxon>Agaricomycetes</taxon>
        <taxon>Russulales</taxon>
        <taxon>Bondarzewiaceae</taxon>
        <taxon>Heterobasidion</taxon>
        <taxon>Heterobasidion annosum species complex</taxon>
    </lineage>
</organism>
<comment type="similarity">
    <text evidence="2">Belongs to the GMC oxidoreductase family.</text>
</comment>
<dbReference type="KEGG" id="hir:HETIRDRAFT_102327"/>
<dbReference type="GeneID" id="20665843"/>
<sequence>MISMPQIDTEYDIIIAGGGTAGCLLAGRLAAASPTLTILVLEAGPSTLEILAHIQPARAPSHITPTSTTMQFHKAEKTEAVGGRELVVSCAQCLGGGSSVNFTVYTRASKSDYDDWKNIHGNAGWGSEDLVPLLEKTETYQITPGALTHGYEGPLKVSYGGTYTNVGREFLETAAMYDRERTVGEDPNDLMTVNQYCRWQKWIDNTTGRRSDVPHHFIYNQAHNERLHVVTSVYIHRVRIEGTRATGIEYRWNKRFLSRADDEVHFVRARRLVVVSAGTFGSPGILERSGVGAAEVLRKNSVPEIVDLPGVGEAYQDHPSLFVPYVAAPEAETIDAIIRNDPDEIELTSNQWLKDGQGLMAHCGIDAGVKIRPSAHELESWGPEFKERWESHFASAPDRPVFLLASLSMFVGDLSTAEKQKYYTLAYYVGHPLARGHVHITSGTDADAPIDFKHGYLEDMVDVRPLMWAYKFSRELARRMPLFRGEYAPLHPKFPEGSAAQVCVKRDGIEAGPVPINAPDLVYGEEDDQAIEKFIRESVTTAWHALGTCAMKPRDAGGVVDSRLNVYGVEGLKIADLSICPGNVSANTYSTALVVGEKAAVIIAEELGITGV</sequence>
<comment type="cofactor">
    <cofactor evidence="1 3">
        <name>FAD</name>
        <dbReference type="ChEBI" id="CHEBI:57692"/>
    </cofactor>
</comment>
<dbReference type="PANTHER" id="PTHR11552:SF78">
    <property type="entry name" value="GLUCOSE-METHANOL-CHOLINE OXIDOREDUCTASE N-TERMINAL DOMAIN-CONTAINING PROTEIN"/>
    <property type="match status" value="1"/>
</dbReference>
<dbReference type="AlphaFoldDB" id="W4KE88"/>
<evidence type="ECO:0000313" key="5">
    <source>
        <dbReference type="EMBL" id="ETW83635.1"/>
    </source>
</evidence>
<evidence type="ECO:0000256" key="3">
    <source>
        <dbReference type="PIRSR" id="PIRSR000137-2"/>
    </source>
</evidence>
<evidence type="ECO:0000256" key="1">
    <source>
        <dbReference type="ARBA" id="ARBA00001974"/>
    </source>
</evidence>
<dbReference type="eggNOG" id="KOG1238">
    <property type="taxonomic scope" value="Eukaryota"/>
</dbReference>
<keyword evidence="3" id="KW-0274">FAD</keyword>
<gene>
    <name evidence="5" type="primary">gor6</name>
    <name evidence="5" type="ORF">HETIRDRAFT_102327</name>
</gene>
<dbReference type="SUPFAM" id="SSF54373">
    <property type="entry name" value="FAD-linked reductases, C-terminal domain"/>
    <property type="match status" value="1"/>
</dbReference>
<dbReference type="PROSITE" id="PS00624">
    <property type="entry name" value="GMC_OXRED_2"/>
    <property type="match status" value="1"/>
</dbReference>
<dbReference type="GO" id="GO:0050660">
    <property type="term" value="F:flavin adenine dinucleotide binding"/>
    <property type="evidence" value="ECO:0007669"/>
    <property type="project" value="InterPro"/>
</dbReference>
<dbReference type="Gene3D" id="3.30.560.10">
    <property type="entry name" value="Glucose Oxidase, domain 3"/>
    <property type="match status" value="1"/>
</dbReference>
<dbReference type="InterPro" id="IPR000172">
    <property type="entry name" value="GMC_OxRdtase_N"/>
</dbReference>
<dbReference type="Proteomes" id="UP000030671">
    <property type="component" value="Unassembled WGS sequence"/>
</dbReference>
<proteinExistence type="inferred from homology"/>
<feature type="domain" description="Glucose-methanol-choline oxidoreductase N-terminal" evidence="4">
    <location>
        <begin position="278"/>
        <end position="292"/>
    </location>
</feature>
<evidence type="ECO:0000256" key="2">
    <source>
        <dbReference type="ARBA" id="ARBA00010790"/>
    </source>
</evidence>
<dbReference type="RefSeq" id="XP_009543408.1">
    <property type="nucleotide sequence ID" value="XM_009545113.1"/>
</dbReference>
<name>W4KE88_HETIT</name>
<dbReference type="Gene3D" id="3.50.50.60">
    <property type="entry name" value="FAD/NAD(P)-binding domain"/>
    <property type="match status" value="1"/>
</dbReference>
<dbReference type="PIRSF" id="PIRSF000137">
    <property type="entry name" value="Alcohol_oxidase"/>
    <property type="match status" value="1"/>
</dbReference>
<keyword evidence="3" id="KW-0285">Flavoprotein</keyword>
<dbReference type="Pfam" id="PF05199">
    <property type="entry name" value="GMC_oxred_C"/>
    <property type="match status" value="1"/>
</dbReference>
<feature type="binding site" evidence="3">
    <location>
        <begin position="543"/>
        <end position="544"/>
    </location>
    <ligand>
        <name>FAD</name>
        <dbReference type="ChEBI" id="CHEBI:57692"/>
    </ligand>
</feature>
<dbReference type="InterPro" id="IPR036188">
    <property type="entry name" value="FAD/NAD-bd_sf"/>
</dbReference>
<evidence type="ECO:0000313" key="6">
    <source>
        <dbReference type="Proteomes" id="UP000030671"/>
    </source>
</evidence>
<evidence type="ECO:0000259" key="4">
    <source>
        <dbReference type="PROSITE" id="PS00624"/>
    </source>
</evidence>
<feature type="binding site" evidence="3">
    <location>
        <begin position="101"/>
        <end position="104"/>
    </location>
    <ligand>
        <name>FAD</name>
        <dbReference type="ChEBI" id="CHEBI:57692"/>
    </ligand>
</feature>